<feature type="domain" description="Integrase catalytic" evidence="3">
    <location>
        <begin position="153"/>
        <end position="358"/>
    </location>
</feature>
<dbReference type="InterPro" id="IPR001584">
    <property type="entry name" value="Integrase_cat-core"/>
</dbReference>
<comment type="caution">
    <text evidence="4">The sequence shown here is derived from an EMBL/GenBank/DDBJ whole genome shotgun (WGS) entry which is preliminary data.</text>
</comment>
<evidence type="ECO:0000256" key="1">
    <source>
        <dbReference type="ARBA" id="ARBA00009277"/>
    </source>
</evidence>
<reference evidence="4" key="1">
    <citation type="submission" date="2019-08" db="EMBL/GenBank/DDBJ databases">
        <authorList>
            <person name="Kucharzyk K."/>
            <person name="Murdoch R.W."/>
            <person name="Higgins S."/>
            <person name="Loffler F."/>
        </authorList>
    </citation>
    <scope>NUCLEOTIDE SEQUENCE</scope>
</reference>
<proteinExistence type="inferred from homology"/>
<dbReference type="InterPro" id="IPR036397">
    <property type="entry name" value="RNaseH_sf"/>
</dbReference>
<dbReference type="PANTHER" id="PTHR35004">
    <property type="entry name" value="TRANSPOSASE RV3428C-RELATED"/>
    <property type="match status" value="1"/>
</dbReference>
<name>A0A644ZTZ4_9ZZZZ</name>
<dbReference type="NCBIfam" id="NF033546">
    <property type="entry name" value="transpos_IS21"/>
    <property type="match status" value="1"/>
</dbReference>
<accession>A0A644ZTZ4</accession>
<dbReference type="AlphaFoldDB" id="A0A644ZTZ4"/>
<dbReference type="GO" id="GO:0015074">
    <property type="term" value="P:DNA integration"/>
    <property type="evidence" value="ECO:0007669"/>
    <property type="project" value="InterPro"/>
</dbReference>
<gene>
    <name evidence="4" type="ORF">SDC9_87693</name>
</gene>
<dbReference type="Gene3D" id="3.30.420.10">
    <property type="entry name" value="Ribonuclease H-like superfamily/Ribonuclease H"/>
    <property type="match status" value="1"/>
</dbReference>
<organism evidence="4">
    <name type="scientific">bioreactor metagenome</name>
    <dbReference type="NCBI Taxonomy" id="1076179"/>
    <lineage>
        <taxon>unclassified sequences</taxon>
        <taxon>metagenomes</taxon>
        <taxon>ecological metagenomes</taxon>
    </lineage>
</organism>
<evidence type="ECO:0000313" key="4">
    <source>
        <dbReference type="EMBL" id="MPM41044.1"/>
    </source>
</evidence>
<dbReference type="PANTHER" id="PTHR35004:SF8">
    <property type="entry name" value="TRANSPOSASE RV3428C-RELATED"/>
    <property type="match status" value="1"/>
</dbReference>
<dbReference type="SUPFAM" id="SSF53098">
    <property type="entry name" value="Ribonuclease H-like"/>
    <property type="match status" value="1"/>
</dbReference>
<dbReference type="PROSITE" id="PS50994">
    <property type="entry name" value="INTEGRASE"/>
    <property type="match status" value="1"/>
</dbReference>
<evidence type="ECO:0000256" key="2">
    <source>
        <dbReference type="SAM" id="MobiDB-lite"/>
    </source>
</evidence>
<dbReference type="InterPro" id="IPR012337">
    <property type="entry name" value="RNaseH-like_sf"/>
</dbReference>
<protein>
    <submittedName>
        <fullName evidence="4">IS21 family transposase ISPpu7</fullName>
    </submittedName>
</protein>
<sequence>MPVHFFYLWDYLYVSEKLRHKGAMAGIITDMSKIKQVLIMHKNGTSNRQIAKAVELNKCTINDYIKKSCSDSFTIDELVKLSDPELESRFFQGNPAYTDNRMKDFLHELPYYKEQLTNKHVTRFLLWEEYRSRYPYGYGKSQFFHHLKQNLVAEKTPVSVLSNHYEAGKELFIDFAGDTLSYIDSESGEEVKCQVFVASLPYTDFGYAVCVPCQRVEHFLFGLRMCLESIGGVPKIVVPDNLKSAVIKADGYEPRINKALEDMGNHYGFAVIPARVIHPRDKALVESTIRRIYNRVFAKLRHCTFFSLSELNEAVTEKILAYNQTRMQQRPYSRQEHFHASEKDKLNPLPEHIYEMKFYANEKVSPSGTVLLSRDSHYYSVPYTLIGRRAKIIYTRSIVQVFVDNKSVATHLRIVGFGHSLIREHLSPNTLAYTDRSPEFYCERAKSVSPVLESLFQTMFMNRAPGVVYDIYYRTCEKMLKIQQNTSKELFNSACEICKDNHMFKAESLDGVIKSLQANCLMEEPEDNDILPNNHENTRGATQYK</sequence>
<dbReference type="GO" id="GO:0003676">
    <property type="term" value="F:nucleic acid binding"/>
    <property type="evidence" value="ECO:0007669"/>
    <property type="project" value="InterPro"/>
</dbReference>
<dbReference type="EMBL" id="VSSQ01009224">
    <property type="protein sequence ID" value="MPM41044.1"/>
    <property type="molecule type" value="Genomic_DNA"/>
</dbReference>
<evidence type="ECO:0000259" key="3">
    <source>
        <dbReference type="PROSITE" id="PS50994"/>
    </source>
</evidence>
<feature type="region of interest" description="Disordered" evidence="2">
    <location>
        <begin position="526"/>
        <end position="545"/>
    </location>
</feature>
<comment type="similarity">
    <text evidence="1">Belongs to the transposase IS21/IS408/IS1162 family.</text>
</comment>
<dbReference type="InterPro" id="IPR054353">
    <property type="entry name" value="IstA-like_C"/>
</dbReference>
<dbReference type="Pfam" id="PF22483">
    <property type="entry name" value="Mu-transpos_C_2"/>
    <property type="match status" value="1"/>
</dbReference>